<name>B4RA41_PHEZH</name>
<keyword evidence="3" id="KW-1185">Reference proteome</keyword>
<proteinExistence type="predicted"/>
<protein>
    <recommendedName>
        <fullName evidence="1">Extensin-like C-terminal domain-containing protein</fullName>
    </recommendedName>
</protein>
<accession>B4RA41</accession>
<dbReference type="InterPro" id="IPR009683">
    <property type="entry name" value="Extensin-like_C"/>
</dbReference>
<reference evidence="2 3" key="1">
    <citation type="journal article" date="2008" name="BMC Genomics">
        <title>Complete genome of Phenylobacterium zucineum - a novel facultative intracellular bacterium isolated from human erythroleukemia cell line K562.</title>
        <authorList>
            <person name="Luo Y."/>
            <person name="Xu X."/>
            <person name="Ding Z."/>
            <person name="Liu Z."/>
            <person name="Zhang B."/>
            <person name="Yan Z."/>
            <person name="Sun J."/>
            <person name="Hu S."/>
            <person name="Hu X."/>
        </authorList>
    </citation>
    <scope>NUCLEOTIDE SEQUENCE [LARGE SCALE GENOMIC DNA]</scope>
    <source>
        <strain evidence="2 3">HLK1</strain>
    </source>
</reference>
<dbReference type="STRING" id="450851.PHZ_c3136"/>
<dbReference type="Pfam" id="PF06904">
    <property type="entry name" value="Extensin-like_C"/>
    <property type="match status" value="1"/>
</dbReference>
<dbReference type="eggNOG" id="COG3921">
    <property type="taxonomic scope" value="Bacteria"/>
</dbReference>
<dbReference type="AlphaFoldDB" id="B4RA41"/>
<evidence type="ECO:0000259" key="1">
    <source>
        <dbReference type="Pfam" id="PF06904"/>
    </source>
</evidence>
<evidence type="ECO:0000313" key="2">
    <source>
        <dbReference type="EMBL" id="ACG79545.1"/>
    </source>
</evidence>
<dbReference type="EMBL" id="CP000747">
    <property type="protein sequence ID" value="ACG79545.1"/>
    <property type="molecule type" value="Genomic_DNA"/>
</dbReference>
<evidence type="ECO:0000313" key="3">
    <source>
        <dbReference type="Proteomes" id="UP000001868"/>
    </source>
</evidence>
<dbReference type="Proteomes" id="UP000001868">
    <property type="component" value="Chromosome"/>
</dbReference>
<sequence length="248" mass="27607">MRLRFPSLKPVPPEALALSALWATLLDWTFAGLLLLIAVDRWAPPEDLPWKPLRLDQPVGLATQVKFARAAADPELCRKVLSEGEVAFVEEPDRDLGECATRNTVRIRDGAAAPLSPAAPVVTCPVALGYAFWSRHVLQPAARQELGQPIARVEHYGTYACRNVYGRSEGRRSEHAFANALDVAAFRTASGEQVSVLRDFRSEGPRGRFLRRVRDGACPWFRAVLSPDYNAAHRDHLHLDFGRYAVCR</sequence>
<organism evidence="2 3">
    <name type="scientific">Phenylobacterium zucineum (strain HLK1)</name>
    <dbReference type="NCBI Taxonomy" id="450851"/>
    <lineage>
        <taxon>Bacteria</taxon>
        <taxon>Pseudomonadati</taxon>
        <taxon>Pseudomonadota</taxon>
        <taxon>Alphaproteobacteria</taxon>
        <taxon>Caulobacterales</taxon>
        <taxon>Caulobacteraceae</taxon>
        <taxon>Phenylobacterium</taxon>
    </lineage>
</organism>
<dbReference type="KEGG" id="pzu:PHZ_c3136"/>
<feature type="domain" description="Extensin-like C-terminal" evidence="1">
    <location>
        <begin position="76"/>
        <end position="248"/>
    </location>
</feature>
<gene>
    <name evidence="2" type="ordered locus">PHZ_c3136</name>
</gene>
<dbReference type="HOGENOM" id="CLU_043272_2_0_5"/>